<evidence type="ECO:0000256" key="2">
    <source>
        <dbReference type="ARBA" id="ARBA00022723"/>
    </source>
</evidence>
<dbReference type="Pfam" id="PF01663">
    <property type="entry name" value="Phosphodiest"/>
    <property type="match status" value="1"/>
</dbReference>
<proteinExistence type="predicted"/>
<evidence type="ECO:0000313" key="7">
    <source>
        <dbReference type="Proteomes" id="UP001203058"/>
    </source>
</evidence>
<evidence type="ECO:0000256" key="1">
    <source>
        <dbReference type="ARBA" id="ARBA00022553"/>
    </source>
</evidence>
<evidence type="ECO:0000256" key="4">
    <source>
        <dbReference type="PIRNR" id="PIRNR031924"/>
    </source>
</evidence>
<dbReference type="SUPFAM" id="SSF53649">
    <property type="entry name" value="Alkaline phosphatase-like"/>
    <property type="match status" value="1"/>
</dbReference>
<dbReference type="PANTHER" id="PTHR10151:SF120">
    <property type="entry name" value="BIS(5'-ADENOSYL)-TRIPHOSPHATASE"/>
    <property type="match status" value="1"/>
</dbReference>
<keyword evidence="2 4" id="KW-0479">Metal-binding</keyword>
<keyword evidence="7" id="KW-1185">Reference proteome</keyword>
<keyword evidence="4" id="KW-0862">Zinc</keyword>
<feature type="chain" id="PRO_5046505631" description="Alkaline phosphatase" evidence="5">
    <location>
        <begin position="23"/>
        <end position="542"/>
    </location>
</feature>
<protein>
    <recommendedName>
        <fullName evidence="4">Alkaline phosphatase</fullName>
        <ecNumber evidence="4">3.1.3.1</ecNumber>
    </recommendedName>
</protein>
<feature type="signal peptide" evidence="5">
    <location>
        <begin position="1"/>
        <end position="22"/>
    </location>
</feature>
<gene>
    <name evidence="6" type="ORF">LZ016_04145</name>
</gene>
<dbReference type="RefSeq" id="WP_241446037.1">
    <property type="nucleotide sequence ID" value="NZ_JAKZHW010000001.1"/>
</dbReference>
<evidence type="ECO:0000256" key="3">
    <source>
        <dbReference type="ARBA" id="ARBA00022729"/>
    </source>
</evidence>
<dbReference type="Gene3D" id="3.40.720.10">
    <property type="entry name" value="Alkaline Phosphatase, subunit A"/>
    <property type="match status" value="1"/>
</dbReference>
<comment type="catalytic activity">
    <reaction evidence="4">
        <text>a phosphate monoester + H2O = an alcohol + phosphate</text>
        <dbReference type="Rhea" id="RHEA:15017"/>
        <dbReference type="ChEBI" id="CHEBI:15377"/>
        <dbReference type="ChEBI" id="CHEBI:30879"/>
        <dbReference type="ChEBI" id="CHEBI:43474"/>
        <dbReference type="ChEBI" id="CHEBI:67140"/>
        <dbReference type="EC" id="3.1.3.1"/>
    </reaction>
</comment>
<accession>A0ABS9VJY3</accession>
<dbReference type="Gene3D" id="3.30.1360.150">
    <property type="match status" value="1"/>
</dbReference>
<comment type="cofactor">
    <cofactor evidence="4">
        <name>Zn(2+)</name>
        <dbReference type="ChEBI" id="CHEBI:29105"/>
    </cofactor>
    <text evidence="4">Binds 2 Zn(2+) ions.</text>
</comment>
<dbReference type="EMBL" id="JAKZHW010000001">
    <property type="protein sequence ID" value="MCH8615296.1"/>
    <property type="molecule type" value="Genomic_DNA"/>
</dbReference>
<comment type="caution">
    <text evidence="6">The sequence shown here is derived from an EMBL/GenBank/DDBJ whole genome shotgun (WGS) entry which is preliminary data.</text>
</comment>
<keyword evidence="3 5" id="KW-0732">Signal</keyword>
<organism evidence="6 7">
    <name type="scientific">Sphingomonas telluris</name>
    <dbReference type="NCBI Taxonomy" id="2907998"/>
    <lineage>
        <taxon>Bacteria</taxon>
        <taxon>Pseudomonadati</taxon>
        <taxon>Pseudomonadota</taxon>
        <taxon>Alphaproteobacteria</taxon>
        <taxon>Sphingomonadales</taxon>
        <taxon>Sphingomonadaceae</taxon>
        <taxon>Sphingomonas</taxon>
    </lineage>
</organism>
<evidence type="ECO:0000313" key="6">
    <source>
        <dbReference type="EMBL" id="MCH8615296.1"/>
    </source>
</evidence>
<comment type="function">
    <text evidence="4">Alkaline phosphatase with broad substrate specificity.</text>
</comment>
<name>A0ABS9VJY3_9SPHN</name>
<dbReference type="PIRSF" id="PIRSF031924">
    <property type="entry name" value="Pi-irrepressible_AP"/>
    <property type="match status" value="1"/>
</dbReference>
<evidence type="ECO:0000256" key="5">
    <source>
        <dbReference type="SAM" id="SignalP"/>
    </source>
</evidence>
<dbReference type="CDD" id="cd16016">
    <property type="entry name" value="AP-SPAP"/>
    <property type="match status" value="1"/>
</dbReference>
<dbReference type="PANTHER" id="PTHR10151">
    <property type="entry name" value="ECTONUCLEOTIDE PYROPHOSPHATASE/PHOSPHODIESTERASE"/>
    <property type="match status" value="1"/>
</dbReference>
<dbReference type="InterPro" id="IPR017850">
    <property type="entry name" value="Alkaline_phosphatase_core_sf"/>
</dbReference>
<sequence>MLGLAALILSFFAAPVAAHAPAALKPGSPQLIVVISVDQFSADLFDEYRPHFTGGLARIAGGAAFHNGYQAHSGTETCPGHSTILTSAHPAHTGIIANTWVDQSLTRSDRTVYCSEDERVPGSSTTNYTVSPMHLQVPTLGDLLKKRSPASMNVAVAGKDRAAVMMGGHDVDQRWYWDGKKFSTDRQSAALPATIQKANAAIIAALATARAPLDSPPLCQGKATPITLTPALTVGAGRFGRAAGDLRAFRASPEFDGAVLAVAAGLVQEMRLGKDAAPDILSVGLSATDYVGHSYGPGGGEMCLQLLTLDRELGDFFRALDAEGIDYAVVLTADHGGLDIPERLRANGIVQATRADSALAATLVGKTIGQRLKLSGPVLLGDLGNDVYVDRSLPPSARRRAQREAVAFYKAHPQAEAVFTAEQLAKLPVPSGSPDRWTIEQRVRASFDPKRSGDFYVVLKKYVLAIPTPGPGYASTHGSVWDYDRRVPILFWRKGMSPAPSERAADTVDIMPTLAAMIGLGLAPNSIDGVCLSVQGVGCPQR</sequence>
<reference evidence="6 7" key="1">
    <citation type="submission" date="2022-03" db="EMBL/GenBank/DDBJ databases">
        <authorList>
            <person name="Jo J.-H."/>
            <person name="Im W.-T."/>
        </authorList>
    </citation>
    <scope>NUCLEOTIDE SEQUENCE [LARGE SCALE GENOMIC DNA]</scope>
    <source>
        <strain evidence="6 7">SM33</strain>
    </source>
</reference>
<dbReference type="EC" id="3.1.3.1" evidence="4"/>
<dbReference type="InterPro" id="IPR002591">
    <property type="entry name" value="Phosphodiest/P_Trfase"/>
</dbReference>
<dbReference type="Proteomes" id="UP001203058">
    <property type="component" value="Unassembled WGS sequence"/>
</dbReference>
<dbReference type="InterPro" id="IPR026263">
    <property type="entry name" value="Alkaline_phosphatase_prok"/>
</dbReference>
<keyword evidence="1" id="KW-0597">Phosphoprotein</keyword>